<sequence>MRFAKFKKMNDRENRNWYETLCSFFSLSIIVLLLRSELDVYEIINALNNFKLSQILKTNVAEAQRLIMKDSDNKIKIICAFENLFDEINAIHLSVGLSWRVGKTKKACKEKFDNINKKILVLYNEFCTGCQQRAKLRSKKVVIKAFVSTGFMNRCQLDLVDFQPMPDGIWKWIMHCQHYHNKLSFLEALQSKCAREVALRLISIFTIIGSLFILQMDDGREFVAQIIQELKKLWPW</sequence>
<evidence type="ECO:0000313" key="3">
    <source>
        <dbReference type="Proteomes" id="UP000276133"/>
    </source>
</evidence>
<protein>
    <submittedName>
        <fullName evidence="2">SCAN domain-containing 3</fullName>
    </submittedName>
</protein>
<dbReference type="Proteomes" id="UP000276133">
    <property type="component" value="Unassembled WGS sequence"/>
</dbReference>
<name>A0A3M7R6B3_BRAPC</name>
<keyword evidence="1" id="KW-0472">Membrane</keyword>
<keyword evidence="3" id="KW-1185">Reference proteome</keyword>
<gene>
    <name evidence="2" type="ORF">BpHYR1_000595</name>
</gene>
<reference evidence="2 3" key="1">
    <citation type="journal article" date="2018" name="Sci. Rep.">
        <title>Genomic signatures of local adaptation to the degree of environmental predictability in rotifers.</title>
        <authorList>
            <person name="Franch-Gras L."/>
            <person name="Hahn C."/>
            <person name="Garcia-Roger E.M."/>
            <person name="Carmona M.J."/>
            <person name="Serra M."/>
            <person name="Gomez A."/>
        </authorList>
    </citation>
    <scope>NUCLEOTIDE SEQUENCE [LARGE SCALE GENOMIC DNA]</scope>
    <source>
        <strain evidence="2">HYR1</strain>
    </source>
</reference>
<feature type="transmembrane region" description="Helical" evidence="1">
    <location>
        <begin position="197"/>
        <end position="214"/>
    </location>
</feature>
<evidence type="ECO:0000256" key="1">
    <source>
        <dbReference type="SAM" id="Phobius"/>
    </source>
</evidence>
<keyword evidence="1" id="KW-0812">Transmembrane</keyword>
<evidence type="ECO:0000313" key="2">
    <source>
        <dbReference type="EMBL" id="RNA18931.1"/>
    </source>
</evidence>
<proteinExistence type="predicted"/>
<dbReference type="InterPro" id="IPR012337">
    <property type="entry name" value="RNaseH-like_sf"/>
</dbReference>
<dbReference type="AlphaFoldDB" id="A0A3M7R6B3"/>
<dbReference type="EMBL" id="REGN01004145">
    <property type="protein sequence ID" value="RNA18931.1"/>
    <property type="molecule type" value="Genomic_DNA"/>
</dbReference>
<dbReference type="OrthoDB" id="6374475at2759"/>
<dbReference type="STRING" id="10195.A0A3M7R6B3"/>
<comment type="caution">
    <text evidence="2">The sequence shown here is derived from an EMBL/GenBank/DDBJ whole genome shotgun (WGS) entry which is preliminary data.</text>
</comment>
<organism evidence="2 3">
    <name type="scientific">Brachionus plicatilis</name>
    <name type="common">Marine rotifer</name>
    <name type="synonym">Brachionus muelleri</name>
    <dbReference type="NCBI Taxonomy" id="10195"/>
    <lineage>
        <taxon>Eukaryota</taxon>
        <taxon>Metazoa</taxon>
        <taxon>Spiralia</taxon>
        <taxon>Gnathifera</taxon>
        <taxon>Rotifera</taxon>
        <taxon>Eurotatoria</taxon>
        <taxon>Monogononta</taxon>
        <taxon>Pseudotrocha</taxon>
        <taxon>Ploima</taxon>
        <taxon>Brachionidae</taxon>
        <taxon>Brachionus</taxon>
    </lineage>
</organism>
<accession>A0A3M7R6B3</accession>
<keyword evidence="1" id="KW-1133">Transmembrane helix</keyword>
<dbReference type="SUPFAM" id="SSF53098">
    <property type="entry name" value="Ribonuclease H-like"/>
    <property type="match status" value="1"/>
</dbReference>